<sequence length="91" mass="10367">MDYDNAAYANTYNQVQTNLRGYVPHAPRINESVHRWRMEEQEQTGRFSDLTAAASRTGVEDSDWPILAKSQQHDDGDDNQKEPPPYSVLTA</sequence>
<protein>
    <submittedName>
        <fullName evidence="2">Uncharacterized protein</fullName>
    </submittedName>
</protein>
<feature type="compositionally biased region" description="Basic and acidic residues" evidence="1">
    <location>
        <begin position="71"/>
        <end position="81"/>
    </location>
</feature>
<name>A0A8H3FY30_9LECA</name>
<evidence type="ECO:0000313" key="2">
    <source>
        <dbReference type="EMBL" id="CAF9931319.1"/>
    </source>
</evidence>
<dbReference type="Proteomes" id="UP000664169">
    <property type="component" value="Unassembled WGS sequence"/>
</dbReference>
<proteinExistence type="predicted"/>
<evidence type="ECO:0000256" key="1">
    <source>
        <dbReference type="SAM" id="MobiDB-lite"/>
    </source>
</evidence>
<feature type="region of interest" description="Disordered" evidence="1">
    <location>
        <begin position="54"/>
        <end position="91"/>
    </location>
</feature>
<gene>
    <name evidence="2" type="ORF">GOMPHAMPRED_005881</name>
</gene>
<organism evidence="2 3">
    <name type="scientific">Gomphillus americanus</name>
    <dbReference type="NCBI Taxonomy" id="1940652"/>
    <lineage>
        <taxon>Eukaryota</taxon>
        <taxon>Fungi</taxon>
        <taxon>Dikarya</taxon>
        <taxon>Ascomycota</taxon>
        <taxon>Pezizomycotina</taxon>
        <taxon>Lecanoromycetes</taxon>
        <taxon>OSLEUM clade</taxon>
        <taxon>Ostropomycetidae</taxon>
        <taxon>Ostropales</taxon>
        <taxon>Graphidaceae</taxon>
        <taxon>Gomphilloideae</taxon>
        <taxon>Gomphillus</taxon>
    </lineage>
</organism>
<evidence type="ECO:0000313" key="3">
    <source>
        <dbReference type="Proteomes" id="UP000664169"/>
    </source>
</evidence>
<comment type="caution">
    <text evidence="2">The sequence shown here is derived from an EMBL/GenBank/DDBJ whole genome shotgun (WGS) entry which is preliminary data.</text>
</comment>
<reference evidence="2" key="1">
    <citation type="submission" date="2021-03" db="EMBL/GenBank/DDBJ databases">
        <authorList>
            <person name="Tagirdzhanova G."/>
        </authorList>
    </citation>
    <scope>NUCLEOTIDE SEQUENCE</scope>
</reference>
<feature type="compositionally biased region" description="Pro residues" evidence="1">
    <location>
        <begin position="82"/>
        <end position="91"/>
    </location>
</feature>
<dbReference type="EMBL" id="CAJPDQ010000038">
    <property type="protein sequence ID" value="CAF9931319.1"/>
    <property type="molecule type" value="Genomic_DNA"/>
</dbReference>
<keyword evidence="3" id="KW-1185">Reference proteome</keyword>
<accession>A0A8H3FY30</accession>
<dbReference type="AlphaFoldDB" id="A0A8H3FY30"/>